<dbReference type="STRING" id="27342.A0A0H2S9X8"/>
<name>A0A0H2S9X8_9AGAM</name>
<dbReference type="GO" id="GO:0043139">
    <property type="term" value="F:5'-3' DNA helicase activity"/>
    <property type="evidence" value="ECO:0007669"/>
    <property type="project" value="TreeGrafter"/>
</dbReference>
<evidence type="ECO:0000256" key="2">
    <source>
        <dbReference type="ARBA" id="ARBA00022801"/>
    </source>
</evidence>
<keyword evidence="1" id="KW-0547">Nucleotide-binding</keyword>
<dbReference type="PANTHER" id="PTHR43788">
    <property type="entry name" value="DNA2/NAM7 HELICASE FAMILY MEMBER"/>
    <property type="match status" value="1"/>
</dbReference>
<protein>
    <recommendedName>
        <fullName evidence="5">DNA2/NAM7 helicase-like C-terminal domain-containing protein</fullName>
    </recommendedName>
</protein>
<proteinExistence type="predicted"/>
<keyword evidence="4" id="KW-0067">ATP-binding</keyword>
<evidence type="ECO:0000259" key="5">
    <source>
        <dbReference type="Pfam" id="PF13087"/>
    </source>
</evidence>
<feature type="domain" description="DNA2/NAM7 helicase-like C-terminal" evidence="5">
    <location>
        <begin position="114"/>
        <end position="256"/>
    </location>
</feature>
<keyword evidence="3" id="KW-0347">Helicase</keyword>
<dbReference type="Proteomes" id="UP000053477">
    <property type="component" value="Unassembled WGS sequence"/>
</dbReference>
<reference evidence="6 7" key="1">
    <citation type="submission" date="2015-04" db="EMBL/GenBank/DDBJ databases">
        <title>Complete genome sequence of Schizopora paradoxa KUC8140, a cosmopolitan wood degrader in East Asia.</title>
        <authorList>
            <consortium name="DOE Joint Genome Institute"/>
            <person name="Min B."/>
            <person name="Park H."/>
            <person name="Jang Y."/>
            <person name="Kim J.-J."/>
            <person name="Kim K.H."/>
            <person name="Pangilinan J."/>
            <person name="Lipzen A."/>
            <person name="Riley R."/>
            <person name="Grigoriev I.V."/>
            <person name="Spatafora J.W."/>
            <person name="Choi I.-G."/>
        </authorList>
    </citation>
    <scope>NUCLEOTIDE SEQUENCE [LARGE SCALE GENOMIC DNA]</scope>
    <source>
        <strain evidence="6 7">KUC8140</strain>
    </source>
</reference>
<sequence>VSTVVQLTENFRLNRDLGEFIQTIYTKSFVPQKQHTRRLADILENVGDIYDENDPIVKDAHDILVDLSSAMARRKQLRFEQPRFRNGARGSETSTVLTQLPRLISLALVRLRVTMQRPEAVGYETHVRGEAHFAAALVRFIRRAAPQERIFVATPHRIQRHAVREALRSSVDELSEALGGLQLEGDDGAALGVGDNVTVDTIERLQGSEASFVICLFSSTYPIGSSTGSLDFLLERRRLNVAISRTRALCILVSSNEVLRPPVSVLTNPQSAKGFAFLKAYEDRAWTTNVTIDLDGL</sequence>
<organism evidence="6 7">
    <name type="scientific">Schizopora paradoxa</name>
    <dbReference type="NCBI Taxonomy" id="27342"/>
    <lineage>
        <taxon>Eukaryota</taxon>
        <taxon>Fungi</taxon>
        <taxon>Dikarya</taxon>
        <taxon>Basidiomycota</taxon>
        <taxon>Agaricomycotina</taxon>
        <taxon>Agaricomycetes</taxon>
        <taxon>Hymenochaetales</taxon>
        <taxon>Schizoporaceae</taxon>
        <taxon>Schizopora</taxon>
    </lineage>
</organism>
<dbReference type="GO" id="GO:0016787">
    <property type="term" value="F:hydrolase activity"/>
    <property type="evidence" value="ECO:0007669"/>
    <property type="project" value="UniProtKB-KW"/>
</dbReference>
<evidence type="ECO:0000256" key="1">
    <source>
        <dbReference type="ARBA" id="ARBA00022741"/>
    </source>
</evidence>
<dbReference type="EMBL" id="KQ085956">
    <property type="protein sequence ID" value="KLO13676.1"/>
    <property type="molecule type" value="Genomic_DNA"/>
</dbReference>
<accession>A0A0H2S9X8</accession>
<dbReference type="InterPro" id="IPR041679">
    <property type="entry name" value="DNA2/NAM7-like_C"/>
</dbReference>
<evidence type="ECO:0000313" key="7">
    <source>
        <dbReference type="Proteomes" id="UP000053477"/>
    </source>
</evidence>
<feature type="non-terminal residue" evidence="6">
    <location>
        <position position="1"/>
    </location>
</feature>
<gene>
    <name evidence="6" type="ORF">SCHPADRAFT_811190</name>
</gene>
<evidence type="ECO:0000256" key="4">
    <source>
        <dbReference type="ARBA" id="ARBA00022840"/>
    </source>
</evidence>
<evidence type="ECO:0000313" key="6">
    <source>
        <dbReference type="EMBL" id="KLO13676.1"/>
    </source>
</evidence>
<evidence type="ECO:0000256" key="3">
    <source>
        <dbReference type="ARBA" id="ARBA00022806"/>
    </source>
</evidence>
<keyword evidence="7" id="KW-1185">Reference proteome</keyword>
<dbReference type="Gene3D" id="3.40.50.300">
    <property type="entry name" value="P-loop containing nucleotide triphosphate hydrolases"/>
    <property type="match status" value="1"/>
</dbReference>
<feature type="non-terminal residue" evidence="6">
    <location>
        <position position="297"/>
    </location>
</feature>
<dbReference type="PANTHER" id="PTHR43788:SF8">
    <property type="entry name" value="DNA-BINDING PROTEIN SMUBP-2"/>
    <property type="match status" value="1"/>
</dbReference>
<dbReference type="OrthoDB" id="6513042at2759"/>
<dbReference type="InterPro" id="IPR027417">
    <property type="entry name" value="P-loop_NTPase"/>
</dbReference>
<dbReference type="InParanoid" id="A0A0H2S9X8"/>
<dbReference type="SUPFAM" id="SSF52540">
    <property type="entry name" value="P-loop containing nucleoside triphosphate hydrolases"/>
    <property type="match status" value="1"/>
</dbReference>
<dbReference type="AlphaFoldDB" id="A0A0H2S9X8"/>
<dbReference type="Pfam" id="PF13087">
    <property type="entry name" value="AAA_12"/>
    <property type="match status" value="1"/>
</dbReference>
<dbReference type="InterPro" id="IPR050534">
    <property type="entry name" value="Coronavir_polyprotein_1ab"/>
</dbReference>
<keyword evidence="2" id="KW-0378">Hydrolase</keyword>
<dbReference type="GO" id="GO:0005524">
    <property type="term" value="F:ATP binding"/>
    <property type="evidence" value="ECO:0007669"/>
    <property type="project" value="UniProtKB-KW"/>
</dbReference>